<name>A0A4Y8UJK4_9GAMM</name>
<gene>
    <name evidence="2" type="ORF">E3W66_01255</name>
</gene>
<accession>A0A4Y8UJK4</accession>
<evidence type="ECO:0000313" key="2">
    <source>
        <dbReference type="EMBL" id="TFH68618.1"/>
    </source>
</evidence>
<dbReference type="EMBL" id="SPIA01000001">
    <property type="protein sequence ID" value="TFH68618.1"/>
    <property type="molecule type" value="Genomic_DNA"/>
</dbReference>
<dbReference type="Pfam" id="PF01370">
    <property type="entry name" value="Epimerase"/>
    <property type="match status" value="1"/>
</dbReference>
<evidence type="ECO:0000259" key="1">
    <source>
        <dbReference type="Pfam" id="PF01370"/>
    </source>
</evidence>
<dbReference type="SUPFAM" id="SSF51735">
    <property type="entry name" value="NAD(P)-binding Rossmann-fold domains"/>
    <property type="match status" value="1"/>
</dbReference>
<protein>
    <submittedName>
        <fullName evidence="2">NAD-dependent epimerase/dehydratase family protein</fullName>
    </submittedName>
</protein>
<dbReference type="OrthoDB" id="9795415at2"/>
<dbReference type="AlphaFoldDB" id="A0A4Y8UJK4"/>
<proteinExistence type="predicted"/>
<organism evidence="2 3">
    <name type="scientific">Gammaproteobacteria bacterium LSUCC0057</name>
    <dbReference type="NCBI Taxonomy" id="2559237"/>
    <lineage>
        <taxon>Bacteria</taxon>
        <taxon>Pseudomonadati</taxon>
        <taxon>Pseudomonadota</taxon>
        <taxon>Gammaproteobacteria</taxon>
        <taxon>Cellvibrionales</taxon>
        <taxon>Porticoccaceae</taxon>
        <taxon>SAR92 clade</taxon>
    </lineage>
</organism>
<dbReference type="Gene3D" id="3.40.50.720">
    <property type="entry name" value="NAD(P)-binding Rossmann-like Domain"/>
    <property type="match status" value="1"/>
</dbReference>
<feature type="domain" description="NAD-dependent epimerase/dehydratase" evidence="1">
    <location>
        <begin position="17"/>
        <end position="179"/>
    </location>
</feature>
<reference evidence="2 3" key="1">
    <citation type="submission" date="2019-03" db="EMBL/GenBank/DDBJ databases">
        <title>Draft genome of Gammaproteobacteria bacterium LSUCC0057, a member of the SAR92 clade.</title>
        <authorList>
            <person name="Lanclos V.C."/>
            <person name="Doiron C."/>
            <person name="Henson M.W."/>
            <person name="Thrash J.C."/>
        </authorList>
    </citation>
    <scope>NUCLEOTIDE SEQUENCE [LARGE SCALE GENOMIC DNA]</scope>
    <source>
        <strain evidence="2 3">LSUCC0057</strain>
    </source>
</reference>
<dbReference type="InterPro" id="IPR001509">
    <property type="entry name" value="Epimerase_deHydtase"/>
</dbReference>
<sequence>MTIPIQSNIIKEFFLNIIVTGSSGYVASNLIPLLKKEFSVFSVDSVCSNYCDLNASIDSAEFRSWLSQFEDEQISIVNLAAARFDYGATAVDYYQTNVSSQKKFLESLSNMVVKKFIHVSSVAAFDGFHINFSRTLSCDDAYRATKYIQESIIKKWCDDHNVELIVLYPSAIFSEDPRSDTNIGKLQSVSKFIPFIPNIEITKSLTYLPFFSKFIVDSVAGEISAGKYLTIENPSISVSKMIQLISGRSIKLVKIPFFSGILKIIANFLHVLGFFGRIDLKLTPNRVVKLFTDTSYSHVSSMDIDTETYVARNCEELPEILAKLSRVEK</sequence>
<evidence type="ECO:0000313" key="3">
    <source>
        <dbReference type="Proteomes" id="UP000298133"/>
    </source>
</evidence>
<keyword evidence="3" id="KW-1185">Reference proteome</keyword>
<dbReference type="InterPro" id="IPR036291">
    <property type="entry name" value="NAD(P)-bd_dom_sf"/>
</dbReference>
<comment type="caution">
    <text evidence="2">The sequence shown here is derived from an EMBL/GenBank/DDBJ whole genome shotgun (WGS) entry which is preliminary data.</text>
</comment>
<dbReference type="Proteomes" id="UP000298133">
    <property type="component" value="Unassembled WGS sequence"/>
</dbReference>